<dbReference type="Gene3D" id="3.40.50.2300">
    <property type="match status" value="2"/>
</dbReference>
<feature type="compositionally biased region" description="Low complexity" evidence="1">
    <location>
        <begin position="40"/>
        <end position="54"/>
    </location>
</feature>
<evidence type="ECO:0000256" key="1">
    <source>
        <dbReference type="SAM" id="MobiDB-lite"/>
    </source>
</evidence>
<dbReference type="Proteomes" id="UP000502136">
    <property type="component" value="Chromosome"/>
</dbReference>
<gene>
    <name evidence="3" type="primary">urtA</name>
    <name evidence="3" type="ORF">HGI30_00225</name>
</gene>
<dbReference type="CDD" id="cd06355">
    <property type="entry name" value="PBP1_FmdD-like"/>
    <property type="match status" value="1"/>
</dbReference>
<dbReference type="NCBIfam" id="TIGR03407">
    <property type="entry name" value="urea_ABC_UrtA"/>
    <property type="match status" value="1"/>
</dbReference>
<dbReference type="KEGG" id="palr:HGI30_00225"/>
<proteinExistence type="predicted"/>
<dbReference type="EMBL" id="CP051428">
    <property type="protein sequence ID" value="QJC50190.1"/>
    <property type="molecule type" value="Genomic_DNA"/>
</dbReference>
<protein>
    <submittedName>
        <fullName evidence="3">Urea ABC transporter substrate-binding protein</fullName>
    </submittedName>
</protein>
<dbReference type="InterPro" id="IPR000709">
    <property type="entry name" value="Leu_Ile_Val-bd"/>
</dbReference>
<dbReference type="PROSITE" id="PS51257">
    <property type="entry name" value="PROKAR_LIPOPROTEIN"/>
    <property type="match status" value="1"/>
</dbReference>
<dbReference type="SUPFAM" id="SSF53822">
    <property type="entry name" value="Periplasmic binding protein-like I"/>
    <property type="match status" value="1"/>
</dbReference>
<dbReference type="PANTHER" id="PTHR47628">
    <property type="match status" value="1"/>
</dbReference>
<dbReference type="Pfam" id="PF13433">
    <property type="entry name" value="Peripla_BP_5"/>
    <property type="match status" value="1"/>
</dbReference>
<feature type="chain" id="PRO_5039399347" evidence="2">
    <location>
        <begin position="29"/>
        <end position="429"/>
    </location>
</feature>
<sequence>MNQAKTKTRKRHIGKSLLAAVSLALVLAGCGQNEPGAGGASPAASPAAGASSGESGDGIKVGILHSLSGTMAISEVSVKDAEMMAIDEINAKGGVLGKQLVPVVEDGASDWPTFAEKARKLLSEDKVATVFGGWTSASRKAMLPVFEELNGLLWYPVQYEGLESSPNIFYTGATTNQQIVPAVSWLLENRGKKMYLLGSDYVFPRTANKIIKAQLAAEGGELAGEEYTPLGHTDYTTIISKIKAAKPDIVFNTLNGDSNVAFFKQLKDAGISAADLTTLSVSVAEEEIRGIGADVLEGHLAAWNYYQTTDTPANKTFVEAYKAKYGADRVTADPIEAGYDAVYLWAAAVEKAGSTDVAAVKEAAKELEWDAPEGKVKIDGETQHLYKTVRIGEVQADGQFKEVWSSGEPVQPDPYLKTYAWASSLSSGG</sequence>
<keyword evidence="2" id="KW-0732">Signal</keyword>
<dbReference type="RefSeq" id="WP_168905875.1">
    <property type="nucleotide sequence ID" value="NZ_CP051428.1"/>
</dbReference>
<keyword evidence="4" id="KW-1185">Reference proteome</keyword>
<evidence type="ECO:0000313" key="3">
    <source>
        <dbReference type="EMBL" id="QJC50190.1"/>
    </source>
</evidence>
<dbReference type="InterPro" id="IPR028082">
    <property type="entry name" value="Peripla_BP_I"/>
</dbReference>
<reference evidence="3 4" key="1">
    <citation type="submission" date="2020-04" db="EMBL/GenBank/DDBJ databases">
        <title>Novel Paenibacillus strain UniB2 isolated from commercial digestive syrup.</title>
        <authorList>
            <person name="Thorat V."/>
            <person name="Kirdat K."/>
            <person name="Tiwarekar B."/>
            <person name="Yadav A."/>
        </authorList>
    </citation>
    <scope>NUCLEOTIDE SEQUENCE [LARGE SCALE GENOMIC DNA]</scope>
    <source>
        <strain evidence="3 4">UniB2</strain>
    </source>
</reference>
<dbReference type="PRINTS" id="PR00337">
    <property type="entry name" value="LEUILEVALBP"/>
</dbReference>
<name>A0A6H2GS13_9BACL</name>
<feature type="region of interest" description="Disordered" evidence="1">
    <location>
        <begin position="35"/>
        <end position="54"/>
    </location>
</feature>
<evidence type="ECO:0000313" key="4">
    <source>
        <dbReference type="Proteomes" id="UP000502136"/>
    </source>
</evidence>
<accession>A0A6H2GS13</accession>
<dbReference type="AlphaFoldDB" id="A0A6H2GS13"/>
<dbReference type="PANTHER" id="PTHR47628:SF1">
    <property type="entry name" value="ALIPHATIC AMIDASE EXPRESSION-REGULATING PROTEIN"/>
    <property type="match status" value="1"/>
</dbReference>
<evidence type="ECO:0000256" key="2">
    <source>
        <dbReference type="SAM" id="SignalP"/>
    </source>
</evidence>
<dbReference type="GO" id="GO:0006865">
    <property type="term" value="P:amino acid transport"/>
    <property type="evidence" value="ECO:0007669"/>
    <property type="project" value="InterPro"/>
</dbReference>
<feature type="signal peptide" evidence="2">
    <location>
        <begin position="1"/>
        <end position="28"/>
    </location>
</feature>
<organism evidence="3 4">
    <name type="scientific">Paenibacillus albicereus</name>
    <dbReference type="NCBI Taxonomy" id="2726185"/>
    <lineage>
        <taxon>Bacteria</taxon>
        <taxon>Bacillati</taxon>
        <taxon>Bacillota</taxon>
        <taxon>Bacilli</taxon>
        <taxon>Bacillales</taxon>
        <taxon>Paenibacillaceae</taxon>
        <taxon>Paenibacillus</taxon>
    </lineage>
</organism>
<dbReference type="InterPro" id="IPR017777">
    <property type="entry name" value="ABC_urea-bd_UrtA"/>
</dbReference>